<name>A0A0R3X6B2_HYDTA</name>
<proteinExistence type="predicted"/>
<accession>A0A0R3X6B2</accession>
<sequence length="98" mass="10814">MKDNMQIRLSQIRRALGTFLKVACLMYRSMSSMHIGMLRSAMPRGASRLVALLALTKRSERACSRAYVHVAENAYAPTAQEDTACATAQAAELARVRP</sequence>
<dbReference type="WBParaSite" id="TTAC_0000903901-mRNA-1">
    <property type="protein sequence ID" value="TTAC_0000903901-mRNA-1"/>
    <property type="gene ID" value="TTAC_0000903901"/>
</dbReference>
<organism evidence="1">
    <name type="scientific">Hydatigena taeniaeformis</name>
    <name type="common">Feline tapeworm</name>
    <name type="synonym">Taenia taeniaeformis</name>
    <dbReference type="NCBI Taxonomy" id="6205"/>
    <lineage>
        <taxon>Eukaryota</taxon>
        <taxon>Metazoa</taxon>
        <taxon>Spiralia</taxon>
        <taxon>Lophotrochozoa</taxon>
        <taxon>Platyhelminthes</taxon>
        <taxon>Cestoda</taxon>
        <taxon>Eucestoda</taxon>
        <taxon>Cyclophyllidea</taxon>
        <taxon>Taeniidae</taxon>
        <taxon>Hydatigera</taxon>
    </lineage>
</organism>
<protein>
    <submittedName>
        <fullName evidence="1">Secreted protein</fullName>
    </submittedName>
</protein>
<dbReference type="AlphaFoldDB" id="A0A0R3X6B2"/>
<evidence type="ECO:0000313" key="1">
    <source>
        <dbReference type="WBParaSite" id="TTAC_0000903901-mRNA-1"/>
    </source>
</evidence>
<reference evidence="1" key="1">
    <citation type="submission" date="2017-02" db="UniProtKB">
        <authorList>
            <consortium name="WormBaseParasite"/>
        </authorList>
    </citation>
    <scope>IDENTIFICATION</scope>
</reference>